<dbReference type="RefSeq" id="WP_167193479.1">
    <property type="nucleotide sequence ID" value="NZ_JAAORB010000004.1"/>
</dbReference>
<reference evidence="1" key="1">
    <citation type="submission" date="2020-03" db="EMBL/GenBank/DDBJ databases">
        <title>Roseovarius gahaiensis sp. nov., isolated from Gahai Saline Lake, China.</title>
        <authorList>
            <person name="Sun X."/>
        </authorList>
    </citation>
    <scope>NUCLEOTIDE SEQUENCE</scope>
    <source>
        <strain evidence="1">GH877</strain>
    </source>
</reference>
<sequence length="128" mass="13250">MRKNAPGSTRLSDFVSLILTALLAVQVATAYLPPVGSARAEAQELVICGAEGVQTVTLPQSKGDSPHEDMAGHCPLCIVSVSDVSATPPLAAHPVVLRSLRYAQDIGGTQPVGQTARPYAIRAPPLAV</sequence>
<organism evidence="1 2">
    <name type="scientific">Roseovarius gahaiensis</name>
    <dbReference type="NCBI Taxonomy" id="2716691"/>
    <lineage>
        <taxon>Bacteria</taxon>
        <taxon>Pseudomonadati</taxon>
        <taxon>Pseudomonadota</taxon>
        <taxon>Alphaproteobacteria</taxon>
        <taxon>Rhodobacterales</taxon>
        <taxon>Roseobacteraceae</taxon>
        <taxon>Roseovarius</taxon>
    </lineage>
</organism>
<evidence type="ECO:0000313" key="1">
    <source>
        <dbReference type="EMBL" id="NHQ73543.1"/>
    </source>
</evidence>
<evidence type="ECO:0000313" key="2">
    <source>
        <dbReference type="Proteomes" id="UP000639775"/>
    </source>
</evidence>
<gene>
    <name evidence="1" type="ORF">HAT86_03555</name>
</gene>
<accession>A0A967BFD1</accession>
<proteinExistence type="predicted"/>
<dbReference type="AlphaFoldDB" id="A0A967BFD1"/>
<dbReference type="Proteomes" id="UP000639775">
    <property type="component" value="Unassembled WGS sequence"/>
</dbReference>
<keyword evidence="2" id="KW-1185">Reference proteome</keyword>
<comment type="caution">
    <text evidence="1">The sequence shown here is derived from an EMBL/GenBank/DDBJ whole genome shotgun (WGS) entry which is preliminary data.</text>
</comment>
<protein>
    <submittedName>
        <fullName evidence="1">DUF2946 family protein</fullName>
    </submittedName>
</protein>
<name>A0A967BFD1_9RHOB</name>
<dbReference type="EMBL" id="JAAORB010000004">
    <property type="protein sequence ID" value="NHQ73543.1"/>
    <property type="molecule type" value="Genomic_DNA"/>
</dbReference>